<dbReference type="Proteomes" id="UP000517916">
    <property type="component" value="Unassembled WGS sequence"/>
</dbReference>
<evidence type="ECO:0000256" key="1">
    <source>
        <dbReference type="ARBA" id="ARBA00004496"/>
    </source>
</evidence>
<dbReference type="InterPro" id="IPR011990">
    <property type="entry name" value="TPR-like_helical_dom_sf"/>
</dbReference>
<dbReference type="EMBL" id="JACJID010000002">
    <property type="protein sequence ID" value="MBA8926275.1"/>
    <property type="molecule type" value="Genomic_DNA"/>
</dbReference>
<dbReference type="Pfam" id="PF13424">
    <property type="entry name" value="TPR_12"/>
    <property type="match status" value="1"/>
</dbReference>
<keyword evidence="4" id="KW-0802">TPR repeat</keyword>
<organism evidence="6 7">
    <name type="scientific">Kutzneria viridogrisea</name>
    <dbReference type="NCBI Taxonomy" id="47990"/>
    <lineage>
        <taxon>Bacteria</taxon>
        <taxon>Bacillati</taxon>
        <taxon>Actinomycetota</taxon>
        <taxon>Actinomycetes</taxon>
        <taxon>Pseudonocardiales</taxon>
        <taxon>Pseudonocardiaceae</taxon>
        <taxon>Kutzneria</taxon>
    </lineage>
</organism>
<dbReference type="Gene3D" id="1.25.40.10">
    <property type="entry name" value="Tetratricopeptide repeat domain"/>
    <property type="match status" value="1"/>
</dbReference>
<dbReference type="PANTHER" id="PTHR46630">
    <property type="entry name" value="TETRATRICOPEPTIDE REPEAT PROTEIN 29"/>
    <property type="match status" value="1"/>
</dbReference>
<comment type="similarity">
    <text evidence="5">Belongs to the Rap family.</text>
</comment>
<keyword evidence="7" id="KW-1185">Reference proteome</keyword>
<dbReference type="Pfam" id="PF13181">
    <property type="entry name" value="TPR_8"/>
    <property type="match status" value="1"/>
</dbReference>
<evidence type="ECO:0000256" key="3">
    <source>
        <dbReference type="ARBA" id="ARBA00022737"/>
    </source>
</evidence>
<evidence type="ECO:0000256" key="5">
    <source>
        <dbReference type="ARBA" id="ARBA00038253"/>
    </source>
</evidence>
<keyword evidence="2" id="KW-0963">Cytoplasm</keyword>
<evidence type="ECO:0000313" key="6">
    <source>
        <dbReference type="EMBL" id="MBA8926275.1"/>
    </source>
</evidence>
<keyword evidence="3" id="KW-0677">Repeat</keyword>
<accession>A0ABR6BHC5</accession>
<reference evidence="6 7" key="1">
    <citation type="submission" date="2020-08" db="EMBL/GenBank/DDBJ databases">
        <title>Genomic Encyclopedia of Archaeal and Bacterial Type Strains, Phase II (KMG-II): from individual species to whole genera.</title>
        <authorList>
            <person name="Goeker M."/>
        </authorList>
    </citation>
    <scope>NUCLEOTIDE SEQUENCE [LARGE SCALE GENOMIC DNA]</scope>
    <source>
        <strain evidence="6 7">DSM 43850</strain>
    </source>
</reference>
<dbReference type="InterPro" id="IPR019734">
    <property type="entry name" value="TPR_rpt"/>
</dbReference>
<proteinExistence type="inferred from homology"/>
<evidence type="ECO:0000256" key="2">
    <source>
        <dbReference type="ARBA" id="ARBA00022490"/>
    </source>
</evidence>
<comment type="caution">
    <text evidence="6">The sequence shown here is derived from an EMBL/GenBank/DDBJ whole genome shotgun (WGS) entry which is preliminary data.</text>
</comment>
<evidence type="ECO:0000313" key="7">
    <source>
        <dbReference type="Proteomes" id="UP000517916"/>
    </source>
</evidence>
<dbReference type="SUPFAM" id="SSF48452">
    <property type="entry name" value="TPR-like"/>
    <property type="match status" value="1"/>
</dbReference>
<dbReference type="PANTHER" id="PTHR46630:SF1">
    <property type="entry name" value="TETRATRICOPEPTIDE REPEAT PROTEIN 29"/>
    <property type="match status" value="1"/>
</dbReference>
<sequence>MSDEHAGRDRDLPALGPAGARVVDCFAAADAEALSVELLAVMADLPVADARTAIDGLLAAGLLIRTEHDWVRPAPELASQSGLAPPERVDTQSRRQLVTHLSAGVEHATALLQEQGQRRPRSTQRRTGHQSIDTRADAITWLVTHRAVLLAALAVAVQDGDGEDAIRLASWLWSLVPVTPALLNDAEWRDRLARAGENAAIHSRNPHALGLLLDLSSACAAQAGDFARAEEQRIRSTAIWRRLGEHDRLVAAMNALGVVYRDWGRLHRALDVYFELIAECQLRDDLRGHARALHAVGLTMITAGRSDSAVEYLRRADRAFRAMPEPALVEHAHAAVALGRIYWRQKQFSRARRCFSTALALLVDVDDRAADRVRALLSTQDGLPLPSSADGTAQ</sequence>
<protein>
    <submittedName>
        <fullName evidence="6">Tetratricopeptide (TPR) repeat protein</fullName>
    </submittedName>
</protein>
<comment type="subcellular location">
    <subcellularLocation>
        <location evidence="1">Cytoplasm</location>
    </subcellularLocation>
</comment>
<name>A0ABR6BHC5_9PSEU</name>
<gene>
    <name evidence="6" type="ORF">BC739_003474</name>
</gene>
<evidence type="ECO:0000256" key="4">
    <source>
        <dbReference type="ARBA" id="ARBA00022803"/>
    </source>
</evidence>
<dbReference type="InterPro" id="IPR051476">
    <property type="entry name" value="Bac_ResReg_Asp_Phosphatase"/>
</dbReference>
<dbReference type="RefSeq" id="WP_182837691.1">
    <property type="nucleotide sequence ID" value="NZ_BAAABQ010000009.1"/>
</dbReference>